<sequence length="204" mass="23448">MPEQWDPKEWKPTVSITIEALSDAEREAWRENYLASLADDLGGPAPAVELQRWVEPNAEWDQAMSDCMSQSGFPVEVDAGSISYPRGVPPADQMSAWDLAWYTCNARFTPDPDYSQDWTEEQIGLVYDYWDQYFIPCMETHGIAVNRTQQPSRENFISTFFTPERTWWPSEYLTLVPESQRDQMESVCPPLPPTDVFYGAASER</sequence>
<protein>
    <submittedName>
        <fullName evidence="1">Uncharacterized protein</fullName>
    </submittedName>
</protein>
<name>A0ABY4YYL6_9MICO</name>
<gene>
    <name evidence="1" type="ORF">NF556_09625</name>
</gene>
<proteinExistence type="predicted"/>
<evidence type="ECO:0000313" key="1">
    <source>
        <dbReference type="EMBL" id="USQ81878.1"/>
    </source>
</evidence>
<reference evidence="1" key="1">
    <citation type="submission" date="2022-06" db="EMBL/GenBank/DDBJ databases">
        <title>Ornithinimicrobium HY1793.</title>
        <authorList>
            <person name="Huang Y."/>
        </authorList>
    </citation>
    <scope>NUCLEOTIDE SEQUENCE</scope>
    <source>
        <strain evidence="1">HY1793</strain>
    </source>
</reference>
<organism evidence="1 2">
    <name type="scientific">Ornithinimicrobium faecis</name>
    <dbReference type="NCBI Taxonomy" id="2934158"/>
    <lineage>
        <taxon>Bacteria</taxon>
        <taxon>Bacillati</taxon>
        <taxon>Actinomycetota</taxon>
        <taxon>Actinomycetes</taxon>
        <taxon>Micrococcales</taxon>
        <taxon>Ornithinimicrobiaceae</taxon>
        <taxon>Ornithinimicrobium</taxon>
    </lineage>
</organism>
<accession>A0ABY4YYL6</accession>
<keyword evidence="2" id="KW-1185">Reference proteome</keyword>
<evidence type="ECO:0000313" key="2">
    <source>
        <dbReference type="Proteomes" id="UP001056455"/>
    </source>
</evidence>
<dbReference type="EMBL" id="CP099489">
    <property type="protein sequence ID" value="USQ81878.1"/>
    <property type="molecule type" value="Genomic_DNA"/>
</dbReference>
<dbReference type="Proteomes" id="UP001056455">
    <property type="component" value="Chromosome"/>
</dbReference>
<dbReference type="RefSeq" id="WP_252595414.1">
    <property type="nucleotide sequence ID" value="NZ_CP099489.1"/>
</dbReference>